<evidence type="ECO:0000256" key="1">
    <source>
        <dbReference type="ARBA" id="ARBA00022679"/>
    </source>
</evidence>
<dbReference type="NCBIfam" id="TIGR00154">
    <property type="entry name" value="ispE"/>
    <property type="match status" value="1"/>
</dbReference>
<name>A0A0H3V8I0_HAELA</name>
<dbReference type="InterPro" id="IPR036554">
    <property type="entry name" value="GHMP_kinase_C_sf"/>
</dbReference>
<reference evidence="7" key="1">
    <citation type="journal article" date="2016" name="J. Appl. Phycol.">
        <title>Isolation and expression analyses of methyl-d-erythritol 4-phosphate (MEP) pathway genes from Haematococcus pluvialis.</title>
        <authorList>
            <person name="Liang C."/>
            <person name="Zhang W."/>
            <person name="Zhang X."/>
            <person name="Fan X."/>
            <person name="Xu D."/>
            <person name="Ye N."/>
            <person name="Su Z."/>
            <person name="Yu J."/>
            <person name="Yang Q."/>
        </authorList>
    </citation>
    <scope>NUCLEOTIDE SEQUENCE</scope>
</reference>
<dbReference type="GO" id="GO:0016114">
    <property type="term" value="P:terpenoid biosynthetic process"/>
    <property type="evidence" value="ECO:0007669"/>
    <property type="project" value="InterPro"/>
</dbReference>
<evidence type="ECO:0000256" key="2">
    <source>
        <dbReference type="ARBA" id="ARBA00022741"/>
    </source>
</evidence>
<evidence type="ECO:0000256" key="3">
    <source>
        <dbReference type="ARBA" id="ARBA00022777"/>
    </source>
</evidence>
<dbReference type="EMBL" id="KM047392">
    <property type="protein sequence ID" value="AJR27236.1"/>
    <property type="molecule type" value="mRNA"/>
</dbReference>
<dbReference type="InterPro" id="IPR014721">
    <property type="entry name" value="Ribsml_uS5_D2-typ_fold_subgr"/>
</dbReference>
<dbReference type="GO" id="GO:0050515">
    <property type="term" value="F:4-(cytidine 5'-diphospho)-2-C-methyl-D-erythritol kinase activity"/>
    <property type="evidence" value="ECO:0007669"/>
    <property type="project" value="InterPro"/>
</dbReference>
<dbReference type="AlphaFoldDB" id="A0A0H3V8I0"/>
<dbReference type="GO" id="GO:0005524">
    <property type="term" value="F:ATP binding"/>
    <property type="evidence" value="ECO:0007669"/>
    <property type="project" value="UniProtKB-KW"/>
</dbReference>
<keyword evidence="4" id="KW-0067">ATP-binding</keyword>
<dbReference type="InterPro" id="IPR006204">
    <property type="entry name" value="GHMP_kinase_N_dom"/>
</dbReference>
<dbReference type="InterPro" id="IPR020568">
    <property type="entry name" value="Ribosomal_Su5_D2-typ_SF"/>
</dbReference>
<dbReference type="SUPFAM" id="SSF55060">
    <property type="entry name" value="GHMP Kinase, C-terminal domain"/>
    <property type="match status" value="1"/>
</dbReference>
<feature type="domain" description="GHMP kinase N-terminal" evidence="6">
    <location>
        <begin position="119"/>
        <end position="190"/>
    </location>
</feature>
<keyword evidence="1" id="KW-0808">Transferase</keyword>
<sequence length="370" mass="39814">MSALNSLSLHSGLLHRAHRGVAQQRQQWCTTQRHRRQGGVISRVAVQCTAAGRLALFSPSKINLFLRVMRRREDGFHDLASLFHVIDLGDDMTFELLPEGADRDQLSCSDPSIPSDDSNLVIKALHLFRRKTQTARFFGVTLQKKVPHGAGLGGGSGNAATTLWAANELMGRPATAAQLLQWSGEIGSDISVFFSLGAAYCTGRGEVVEDVAPPLPLTTPLLLVKPPVGLATPRIFKSLDLSRRSAADPLELLAGMTKAGATGSPLPQALCVHDLEQPAFDNLPELKELKERLASSPVGSSPQDSPGGAEQQRPAAVFMTGSGSTIVSVGCDTPPAFLADPNYKDMFVSPARLIVRQPDQWYVHSGQWKA</sequence>
<evidence type="ECO:0000313" key="7">
    <source>
        <dbReference type="EMBL" id="AJR27236.1"/>
    </source>
</evidence>
<keyword evidence="2" id="KW-0547">Nucleotide-binding</keyword>
<dbReference type="SUPFAM" id="SSF54211">
    <property type="entry name" value="Ribosomal protein S5 domain 2-like"/>
    <property type="match status" value="1"/>
</dbReference>
<accession>A0A0H3V8I0</accession>
<feature type="region of interest" description="Disordered" evidence="5">
    <location>
        <begin position="293"/>
        <end position="312"/>
    </location>
</feature>
<dbReference type="HAMAP" id="MF_00061">
    <property type="entry name" value="IspE"/>
    <property type="match status" value="1"/>
</dbReference>
<keyword evidence="3 7" id="KW-0418">Kinase</keyword>
<dbReference type="Pfam" id="PF00288">
    <property type="entry name" value="GHMP_kinases_N"/>
    <property type="match status" value="1"/>
</dbReference>
<dbReference type="InterPro" id="IPR004424">
    <property type="entry name" value="IspE"/>
</dbReference>
<dbReference type="PANTHER" id="PTHR43527:SF2">
    <property type="entry name" value="4-DIPHOSPHOCYTIDYL-2-C-METHYL-D-ERYTHRITOL KINASE, CHLOROPLASTIC"/>
    <property type="match status" value="1"/>
</dbReference>
<evidence type="ECO:0000256" key="5">
    <source>
        <dbReference type="SAM" id="MobiDB-lite"/>
    </source>
</evidence>
<organism evidence="7">
    <name type="scientific">Haematococcus lacustris</name>
    <name type="common">Green alga</name>
    <name type="synonym">Haematococcus pluvialis</name>
    <dbReference type="NCBI Taxonomy" id="44745"/>
    <lineage>
        <taxon>Eukaryota</taxon>
        <taxon>Viridiplantae</taxon>
        <taxon>Chlorophyta</taxon>
        <taxon>core chlorophytes</taxon>
        <taxon>Chlorophyceae</taxon>
        <taxon>CS clade</taxon>
        <taxon>Chlamydomonadales</taxon>
        <taxon>Haematococcaceae</taxon>
        <taxon>Haematococcus</taxon>
    </lineage>
</organism>
<evidence type="ECO:0000256" key="4">
    <source>
        <dbReference type="ARBA" id="ARBA00022840"/>
    </source>
</evidence>
<dbReference type="Gene3D" id="3.30.230.10">
    <property type="match status" value="1"/>
</dbReference>
<gene>
    <name evidence="7" type="primary">cmk</name>
</gene>
<dbReference type="PANTHER" id="PTHR43527">
    <property type="entry name" value="4-DIPHOSPHOCYTIDYL-2-C-METHYL-D-ERYTHRITOL KINASE, CHLOROPLASTIC"/>
    <property type="match status" value="1"/>
</dbReference>
<evidence type="ECO:0000259" key="6">
    <source>
        <dbReference type="Pfam" id="PF00288"/>
    </source>
</evidence>
<dbReference type="Gene3D" id="3.30.70.890">
    <property type="entry name" value="GHMP kinase, C-terminal domain"/>
    <property type="match status" value="1"/>
</dbReference>
<protein>
    <submittedName>
        <fullName evidence="7">4-diphosphocytidyl-2-C-methyl-D-erythritol kinase</fullName>
    </submittedName>
</protein>
<proteinExistence type="evidence at transcript level"/>